<dbReference type="GO" id="GO:0006313">
    <property type="term" value="P:DNA transposition"/>
    <property type="evidence" value="ECO:0007669"/>
    <property type="project" value="InterPro"/>
</dbReference>
<comment type="similarity">
    <text evidence="1">Belongs to the transposase 11 family.</text>
</comment>
<evidence type="ECO:0000256" key="2">
    <source>
        <dbReference type="ARBA" id="ARBA00022578"/>
    </source>
</evidence>
<dbReference type="EMBL" id="BAABLX010000066">
    <property type="protein sequence ID" value="GAA4954979.1"/>
    <property type="molecule type" value="Genomic_DNA"/>
</dbReference>
<sequence>MAHCNTILSQILKLVPRHEFETLAKQHHSGRAFRKASRWSQFVSLTMAQLSGRNSLRDIVDNMSAQMHRLYHLGSAKLSRSNLSRINEDKPYALYEALFGKLLMRCQSVVPDHNFKFNHPLYSLDASTIDLCLSAFPWADFRTTKGAVKLHVGLNHAGYLPEFVTITEGKKHDVTVGRMLNFPKGSIVAIDKAYNDYAWYKQLTDKEIFFVTRLKSNAKFRIIERRSVLKGKGLTCDQTIEFTGPHVSKKCPVQLRRVGYKDAETGKHYVFLTNNFKLAAKTIADIYKARWQVELFFKWIKQNLKVTSFIGTSKNAVMTQIWVAMCVYLLIAFLKFQSKLTRSMQQILRLLQLNLFDKRDLMALLRGDTPPNSLPDINQMALI</sequence>
<accession>A0AAV3U7K3</accession>
<dbReference type="PANTHER" id="PTHR33258:SF1">
    <property type="entry name" value="TRANSPOSASE INSL FOR INSERTION SEQUENCE ELEMENT IS186A-RELATED"/>
    <property type="match status" value="1"/>
</dbReference>
<dbReference type="InterPro" id="IPR002559">
    <property type="entry name" value="Transposase_11"/>
</dbReference>
<name>A0AAV3U7K3_9ALTE</name>
<dbReference type="Proteomes" id="UP001409585">
    <property type="component" value="Unassembled WGS sequence"/>
</dbReference>
<feature type="domain" description="DUF4372" evidence="7">
    <location>
        <begin position="3"/>
        <end position="74"/>
    </location>
</feature>
<keyword evidence="4" id="KW-0233">DNA recombination</keyword>
<dbReference type="GO" id="GO:0003677">
    <property type="term" value="F:DNA binding"/>
    <property type="evidence" value="ECO:0007669"/>
    <property type="project" value="UniProtKB-KW"/>
</dbReference>
<evidence type="ECO:0000313" key="9">
    <source>
        <dbReference type="Proteomes" id="UP001409585"/>
    </source>
</evidence>
<protein>
    <submittedName>
        <fullName evidence="8">IS4-like element ISGsu1 family transposase</fullName>
    </submittedName>
</protein>
<dbReference type="RefSeq" id="WP_345426393.1">
    <property type="nucleotide sequence ID" value="NZ_AP031496.1"/>
</dbReference>
<proteinExistence type="inferred from homology"/>
<dbReference type="PANTHER" id="PTHR33258">
    <property type="entry name" value="TRANSPOSASE INSL FOR INSERTION SEQUENCE ELEMENT IS186A-RELATED"/>
    <property type="match status" value="1"/>
</dbReference>
<evidence type="ECO:0000259" key="6">
    <source>
        <dbReference type="Pfam" id="PF01609"/>
    </source>
</evidence>
<dbReference type="InterPro" id="IPR047952">
    <property type="entry name" value="Transpos_IS4"/>
</dbReference>
<dbReference type="Pfam" id="PF14294">
    <property type="entry name" value="DUF4372"/>
    <property type="match status" value="1"/>
</dbReference>
<evidence type="ECO:0000256" key="5">
    <source>
        <dbReference type="SAM" id="Phobius"/>
    </source>
</evidence>
<feature type="transmembrane region" description="Helical" evidence="5">
    <location>
        <begin position="317"/>
        <end position="336"/>
    </location>
</feature>
<evidence type="ECO:0000259" key="7">
    <source>
        <dbReference type="Pfam" id="PF14294"/>
    </source>
</evidence>
<dbReference type="AlphaFoldDB" id="A0AAV3U7K3"/>
<dbReference type="GO" id="GO:0004803">
    <property type="term" value="F:transposase activity"/>
    <property type="evidence" value="ECO:0007669"/>
    <property type="project" value="InterPro"/>
</dbReference>
<keyword evidence="5" id="KW-0812">Transmembrane</keyword>
<comment type="caution">
    <text evidence="8">The sequence shown here is derived from an EMBL/GenBank/DDBJ whole genome shotgun (WGS) entry which is preliminary data.</text>
</comment>
<evidence type="ECO:0000256" key="3">
    <source>
        <dbReference type="ARBA" id="ARBA00023125"/>
    </source>
</evidence>
<dbReference type="InterPro" id="IPR012337">
    <property type="entry name" value="RNaseH-like_sf"/>
</dbReference>
<dbReference type="SUPFAM" id="SSF53098">
    <property type="entry name" value="Ribonuclease H-like"/>
    <property type="match status" value="1"/>
</dbReference>
<keyword evidence="5" id="KW-1133">Transmembrane helix</keyword>
<dbReference type="Pfam" id="PF01609">
    <property type="entry name" value="DDE_Tnp_1"/>
    <property type="match status" value="1"/>
</dbReference>
<keyword evidence="3" id="KW-0238">DNA-binding</keyword>
<gene>
    <name evidence="8" type="ORF">GCM10025791_38950</name>
</gene>
<keyword evidence="2" id="KW-0815">Transposition</keyword>
<evidence type="ECO:0000256" key="4">
    <source>
        <dbReference type="ARBA" id="ARBA00023172"/>
    </source>
</evidence>
<dbReference type="Gene3D" id="3.90.350.10">
    <property type="entry name" value="Transposase Inhibitor Protein From Tn5, Chain A, domain 1"/>
    <property type="match status" value="1"/>
</dbReference>
<feature type="domain" description="Transposase IS4-like" evidence="6">
    <location>
        <begin position="120"/>
        <end position="330"/>
    </location>
</feature>
<dbReference type="InterPro" id="IPR025399">
    <property type="entry name" value="DUF4372"/>
</dbReference>
<organism evidence="8 9">
    <name type="scientific">Halioxenophilus aromaticivorans</name>
    <dbReference type="NCBI Taxonomy" id="1306992"/>
    <lineage>
        <taxon>Bacteria</taxon>
        <taxon>Pseudomonadati</taxon>
        <taxon>Pseudomonadota</taxon>
        <taxon>Gammaproteobacteria</taxon>
        <taxon>Alteromonadales</taxon>
        <taxon>Alteromonadaceae</taxon>
        <taxon>Halioxenophilus</taxon>
    </lineage>
</organism>
<keyword evidence="5" id="KW-0472">Membrane</keyword>
<reference evidence="9" key="1">
    <citation type="journal article" date="2019" name="Int. J. Syst. Evol. Microbiol.">
        <title>The Global Catalogue of Microorganisms (GCM) 10K type strain sequencing project: providing services to taxonomists for standard genome sequencing and annotation.</title>
        <authorList>
            <consortium name="The Broad Institute Genomics Platform"/>
            <consortium name="The Broad Institute Genome Sequencing Center for Infectious Disease"/>
            <person name="Wu L."/>
            <person name="Ma J."/>
        </authorList>
    </citation>
    <scope>NUCLEOTIDE SEQUENCE [LARGE SCALE GENOMIC DNA]</scope>
    <source>
        <strain evidence="9">JCM 19134</strain>
    </source>
</reference>
<evidence type="ECO:0000256" key="1">
    <source>
        <dbReference type="ARBA" id="ARBA00010075"/>
    </source>
</evidence>
<evidence type="ECO:0000313" key="8">
    <source>
        <dbReference type="EMBL" id="GAA4954979.1"/>
    </source>
</evidence>
<keyword evidence="9" id="KW-1185">Reference proteome</keyword>
<dbReference type="NCBIfam" id="NF033592">
    <property type="entry name" value="transpos_IS4_1"/>
    <property type="match status" value="1"/>
</dbReference>